<evidence type="ECO:0000313" key="1">
    <source>
        <dbReference type="EMBL" id="PLW86587.1"/>
    </source>
</evidence>
<reference evidence="1 2" key="1">
    <citation type="submission" date="2018-01" db="EMBL/GenBank/DDBJ databases">
        <title>The draft genome sequence of Halioglobus japonicus S1-36.</title>
        <authorList>
            <person name="Du Z.-J."/>
            <person name="Shi M.-J."/>
        </authorList>
    </citation>
    <scope>NUCLEOTIDE SEQUENCE [LARGE SCALE GENOMIC DNA]</scope>
    <source>
        <strain evidence="1 2">S1-36</strain>
    </source>
</reference>
<sequence length="113" mass="12691">MSSEVQWFIEGYFKGLGMLTRVAVNRFPFQIGRKPGINFTATSRKTSRLHAVMERRDRQLYLRDTDSPMVPMSIDVACAAKSLYPMATSCTLQISKLASFLSAVQQPQNPTVT</sequence>
<dbReference type="CDD" id="cd00060">
    <property type="entry name" value="FHA"/>
    <property type="match status" value="1"/>
</dbReference>
<evidence type="ECO:0000313" key="2">
    <source>
        <dbReference type="Proteomes" id="UP000235162"/>
    </source>
</evidence>
<dbReference type="Proteomes" id="UP000235162">
    <property type="component" value="Unassembled WGS sequence"/>
</dbReference>
<dbReference type="Gene3D" id="2.60.200.20">
    <property type="match status" value="1"/>
</dbReference>
<dbReference type="InterPro" id="IPR008984">
    <property type="entry name" value="SMAD_FHA_dom_sf"/>
</dbReference>
<dbReference type="KEGG" id="hja:BST95_10290"/>
<dbReference type="RefSeq" id="WP_084199241.1">
    <property type="nucleotide sequence ID" value="NZ_BMYL01000002.1"/>
</dbReference>
<organism evidence="1 2">
    <name type="scientific">Halioglobus japonicus</name>
    <dbReference type="NCBI Taxonomy" id="930805"/>
    <lineage>
        <taxon>Bacteria</taxon>
        <taxon>Pseudomonadati</taxon>
        <taxon>Pseudomonadota</taxon>
        <taxon>Gammaproteobacteria</taxon>
        <taxon>Cellvibrionales</taxon>
        <taxon>Halieaceae</taxon>
        <taxon>Halioglobus</taxon>
    </lineage>
</organism>
<name>A0AAP8MFH4_9GAMM</name>
<protein>
    <recommendedName>
        <fullName evidence="3">FHA domain-containing protein</fullName>
    </recommendedName>
</protein>
<dbReference type="AlphaFoldDB" id="A0AAP8MFH4"/>
<dbReference type="SUPFAM" id="SSF49879">
    <property type="entry name" value="SMAD/FHA domain"/>
    <property type="match status" value="1"/>
</dbReference>
<evidence type="ECO:0008006" key="3">
    <source>
        <dbReference type="Google" id="ProtNLM"/>
    </source>
</evidence>
<gene>
    <name evidence="1" type="ORF">C0029_09320</name>
</gene>
<proteinExistence type="predicted"/>
<dbReference type="EMBL" id="PKUR01000002">
    <property type="protein sequence ID" value="PLW86587.1"/>
    <property type="molecule type" value="Genomic_DNA"/>
</dbReference>
<comment type="caution">
    <text evidence="1">The sequence shown here is derived from an EMBL/GenBank/DDBJ whole genome shotgun (WGS) entry which is preliminary data.</text>
</comment>
<keyword evidence="2" id="KW-1185">Reference proteome</keyword>
<accession>A0AAP8MFH4</accession>